<dbReference type="Pfam" id="PF16984">
    <property type="entry name" value="Grp7_allergen"/>
    <property type="match status" value="1"/>
</dbReference>
<dbReference type="Proteomes" id="UP001162164">
    <property type="component" value="Unassembled WGS sequence"/>
</dbReference>
<organism evidence="1 2">
    <name type="scientific">Molorchus minor</name>
    <dbReference type="NCBI Taxonomy" id="1323400"/>
    <lineage>
        <taxon>Eukaryota</taxon>
        <taxon>Metazoa</taxon>
        <taxon>Ecdysozoa</taxon>
        <taxon>Arthropoda</taxon>
        <taxon>Hexapoda</taxon>
        <taxon>Insecta</taxon>
        <taxon>Pterygota</taxon>
        <taxon>Neoptera</taxon>
        <taxon>Endopterygota</taxon>
        <taxon>Coleoptera</taxon>
        <taxon>Polyphaga</taxon>
        <taxon>Cucujiformia</taxon>
        <taxon>Chrysomeloidea</taxon>
        <taxon>Cerambycidae</taxon>
        <taxon>Lamiinae</taxon>
        <taxon>Monochamini</taxon>
        <taxon>Molorchus</taxon>
    </lineage>
</organism>
<sequence>MFIYQYHTKILLVDISGDTQGKITNIKANIELGFDFKTYQASVETFDIKDSGAISLTFSGNGLLDWVTSRMTDAVTFFLHPIIIRIIEYMVKGGVEDGVKAINEVVGSLLNNGTSTYDYLYI</sequence>
<dbReference type="InterPro" id="IPR020234">
    <property type="entry name" value="Mite_allergen_group-7"/>
</dbReference>
<proteinExistence type="predicted"/>
<evidence type="ECO:0000313" key="2">
    <source>
        <dbReference type="Proteomes" id="UP001162164"/>
    </source>
</evidence>
<accession>A0ABQ9JZB4</accession>
<dbReference type="EMBL" id="JAPWTJ010000093">
    <property type="protein sequence ID" value="KAJ8983132.1"/>
    <property type="molecule type" value="Genomic_DNA"/>
</dbReference>
<dbReference type="Gene3D" id="3.15.10.50">
    <property type="match status" value="1"/>
</dbReference>
<reference evidence="1" key="1">
    <citation type="journal article" date="2023" name="Insect Mol. Biol.">
        <title>Genome sequencing provides insights into the evolution of gene families encoding plant cell wall-degrading enzymes in longhorned beetles.</title>
        <authorList>
            <person name="Shin N.R."/>
            <person name="Okamura Y."/>
            <person name="Kirsch R."/>
            <person name="Pauchet Y."/>
        </authorList>
    </citation>
    <scope>NUCLEOTIDE SEQUENCE</scope>
    <source>
        <strain evidence="1">MMC_N1</strain>
    </source>
</reference>
<protein>
    <submittedName>
        <fullName evidence="1">Uncharacterized protein</fullName>
    </submittedName>
</protein>
<comment type="caution">
    <text evidence="1">The sequence shown here is derived from an EMBL/GenBank/DDBJ whole genome shotgun (WGS) entry which is preliminary data.</text>
</comment>
<evidence type="ECO:0000313" key="1">
    <source>
        <dbReference type="EMBL" id="KAJ8983132.1"/>
    </source>
</evidence>
<name>A0ABQ9JZB4_9CUCU</name>
<gene>
    <name evidence="1" type="ORF">NQ317_014707</name>
</gene>
<dbReference type="InterPro" id="IPR038602">
    <property type="entry name" value="Mite_allergen_7_sf"/>
</dbReference>
<keyword evidence="2" id="KW-1185">Reference proteome</keyword>